<keyword evidence="1" id="KW-0732">Signal</keyword>
<name>A0A8H9HXN8_KITAU</name>
<sequence>MNIRFTAAVIGTAAVVAALAAPAHAEKPTPLATATAGSTTVTTEAACYNHGDALAGDLPEGAPYGGKPGYPGQ</sequence>
<protein>
    <recommendedName>
        <fullName evidence="4">DUF680 domain-containing protein</fullName>
    </recommendedName>
</protein>
<evidence type="ECO:0000313" key="2">
    <source>
        <dbReference type="EMBL" id="GGU96078.1"/>
    </source>
</evidence>
<dbReference type="Proteomes" id="UP000610124">
    <property type="component" value="Unassembled WGS sequence"/>
</dbReference>
<feature type="signal peptide" evidence="1">
    <location>
        <begin position="1"/>
        <end position="25"/>
    </location>
</feature>
<dbReference type="GeneID" id="97490469"/>
<feature type="chain" id="PRO_5034955022" description="DUF680 domain-containing protein" evidence="1">
    <location>
        <begin position="26"/>
        <end position="73"/>
    </location>
</feature>
<proteinExistence type="predicted"/>
<evidence type="ECO:0000313" key="3">
    <source>
        <dbReference type="Proteomes" id="UP000610124"/>
    </source>
</evidence>
<accession>A0A8H9HXN8</accession>
<reference evidence="2" key="2">
    <citation type="submission" date="2020-09" db="EMBL/GenBank/DDBJ databases">
        <authorList>
            <person name="Sun Q."/>
            <person name="Ohkuma M."/>
        </authorList>
    </citation>
    <scope>NUCLEOTIDE SEQUENCE</scope>
    <source>
        <strain evidence="2">JCM 4434</strain>
    </source>
</reference>
<evidence type="ECO:0000256" key="1">
    <source>
        <dbReference type="SAM" id="SignalP"/>
    </source>
</evidence>
<reference evidence="2" key="1">
    <citation type="journal article" date="2014" name="Int. J. Syst. Evol. Microbiol.">
        <title>Complete genome sequence of Corynebacterium casei LMG S-19264T (=DSM 44701T), isolated from a smear-ripened cheese.</title>
        <authorList>
            <consortium name="US DOE Joint Genome Institute (JGI-PGF)"/>
            <person name="Walter F."/>
            <person name="Albersmeier A."/>
            <person name="Kalinowski J."/>
            <person name="Ruckert C."/>
        </authorList>
    </citation>
    <scope>NUCLEOTIDE SEQUENCE</scope>
    <source>
        <strain evidence="2">JCM 4434</strain>
    </source>
</reference>
<comment type="caution">
    <text evidence="2">The sequence shown here is derived from an EMBL/GenBank/DDBJ whole genome shotgun (WGS) entry which is preliminary data.</text>
</comment>
<gene>
    <name evidence="2" type="ORF">GCM10010502_57580</name>
</gene>
<organism evidence="2 3">
    <name type="scientific">Kitasatospora aureofaciens</name>
    <name type="common">Streptomyces aureofaciens</name>
    <dbReference type="NCBI Taxonomy" id="1894"/>
    <lineage>
        <taxon>Bacteria</taxon>
        <taxon>Bacillati</taxon>
        <taxon>Actinomycetota</taxon>
        <taxon>Actinomycetes</taxon>
        <taxon>Kitasatosporales</taxon>
        <taxon>Streptomycetaceae</taxon>
        <taxon>Kitasatospora</taxon>
    </lineage>
</organism>
<dbReference type="RefSeq" id="WP_373298925.1">
    <property type="nucleotide sequence ID" value="NZ_BMUB01000017.1"/>
</dbReference>
<dbReference type="AlphaFoldDB" id="A0A8H9HXN8"/>
<evidence type="ECO:0008006" key="4">
    <source>
        <dbReference type="Google" id="ProtNLM"/>
    </source>
</evidence>
<dbReference type="EMBL" id="BMUB01000017">
    <property type="protein sequence ID" value="GGU96078.1"/>
    <property type="molecule type" value="Genomic_DNA"/>
</dbReference>